<accession>A0A4Q5L727</accession>
<dbReference type="Proteomes" id="UP000294155">
    <property type="component" value="Unassembled WGS sequence"/>
</dbReference>
<dbReference type="OrthoDB" id="5381491at2"/>
<comment type="caution">
    <text evidence="4">The sequence shown here is derived from an EMBL/GenBank/DDBJ whole genome shotgun (WGS) entry which is preliminary data.</text>
</comment>
<keyword evidence="5" id="KW-1185">Reference proteome</keyword>
<name>A0A4Q5L727_9BACT</name>
<feature type="transmembrane region" description="Helical" evidence="1">
    <location>
        <begin position="255"/>
        <end position="280"/>
    </location>
</feature>
<evidence type="ECO:0000313" key="5">
    <source>
        <dbReference type="Proteomes" id="UP000294155"/>
    </source>
</evidence>
<evidence type="ECO:0000256" key="2">
    <source>
        <dbReference type="SAM" id="SignalP"/>
    </source>
</evidence>
<keyword evidence="1" id="KW-0812">Transmembrane</keyword>
<gene>
    <name evidence="4" type="ORF">EWM57_18945</name>
</gene>
<feature type="chain" id="PRO_5020942546" evidence="2">
    <location>
        <begin position="19"/>
        <end position="294"/>
    </location>
</feature>
<dbReference type="AlphaFoldDB" id="A0A4Q5L727"/>
<evidence type="ECO:0000256" key="1">
    <source>
        <dbReference type="SAM" id="Phobius"/>
    </source>
</evidence>
<dbReference type="Pfam" id="PF14257">
    <property type="entry name" value="DUF4349"/>
    <property type="match status" value="1"/>
</dbReference>
<organism evidence="4 5">
    <name type="scientific">Hymenobacter persicinus</name>
    <dbReference type="NCBI Taxonomy" id="2025506"/>
    <lineage>
        <taxon>Bacteria</taxon>
        <taxon>Pseudomonadati</taxon>
        <taxon>Bacteroidota</taxon>
        <taxon>Cytophagia</taxon>
        <taxon>Cytophagales</taxon>
        <taxon>Hymenobacteraceae</taxon>
        <taxon>Hymenobacter</taxon>
    </lineage>
</organism>
<protein>
    <submittedName>
        <fullName evidence="4">DUF4349 domain-containing protein</fullName>
    </submittedName>
</protein>
<dbReference type="RefSeq" id="WP_129922882.1">
    <property type="nucleotide sequence ID" value="NZ_SEWE01000059.1"/>
</dbReference>
<keyword evidence="1" id="KW-1133">Transmembrane helix</keyword>
<evidence type="ECO:0000313" key="4">
    <source>
        <dbReference type="EMBL" id="RYU76121.1"/>
    </source>
</evidence>
<sequence>MKMYAWIVSLGLACVACSAPNQTSTAEDKAAVEVASLPKAPAEAPAALTTADAGGQAAPATPARATAAPAASRKLIYHAEVSMKVSDLGRANARIDSLTQAYGAYVSDAAETRQDGEWEHKMTIRVLPAQFSALLAGLNGLGTIESKTLSTDDVTAEHADVSARLRTKRALEQRYVALLSQAKKISDILEIEQQIGEVRGDIEATESRLKTLNDQVGYSTITLTYFQVIPLDTPDAPVLSFASRFTQAFYQGWELLTGLVLVLVTAWPLVVLGGAGFWVLRAWRQRREQRSRTA</sequence>
<feature type="domain" description="DUF4349" evidence="3">
    <location>
        <begin position="73"/>
        <end position="280"/>
    </location>
</feature>
<proteinExistence type="predicted"/>
<evidence type="ECO:0000259" key="3">
    <source>
        <dbReference type="Pfam" id="PF14257"/>
    </source>
</evidence>
<feature type="signal peptide" evidence="2">
    <location>
        <begin position="1"/>
        <end position="18"/>
    </location>
</feature>
<keyword evidence="2" id="KW-0732">Signal</keyword>
<reference evidence="4 5" key="1">
    <citation type="submission" date="2019-02" db="EMBL/GenBank/DDBJ databases">
        <title>Bacterial novel species isolated from soil.</title>
        <authorList>
            <person name="Jung H.-Y."/>
        </authorList>
    </citation>
    <scope>NUCLEOTIDE SEQUENCE [LARGE SCALE GENOMIC DNA]</scope>
    <source>
        <strain evidence="4 5">1-3-3-3</strain>
    </source>
</reference>
<dbReference type="EMBL" id="SEWE01000059">
    <property type="protein sequence ID" value="RYU76121.1"/>
    <property type="molecule type" value="Genomic_DNA"/>
</dbReference>
<keyword evidence="1" id="KW-0472">Membrane</keyword>
<dbReference type="InterPro" id="IPR025645">
    <property type="entry name" value="DUF4349"/>
</dbReference>